<evidence type="ECO:0000313" key="4">
    <source>
        <dbReference type="Proteomes" id="UP001056937"/>
    </source>
</evidence>
<evidence type="ECO:0000259" key="2">
    <source>
        <dbReference type="PROSITE" id="PS51057"/>
    </source>
</evidence>
<dbReference type="SUPFAM" id="SSF46689">
    <property type="entry name" value="Homeodomain-like"/>
    <property type="match status" value="1"/>
</dbReference>
<dbReference type="InterPro" id="IPR047655">
    <property type="entry name" value="Transpos_IS630-like"/>
</dbReference>
<feature type="domain" description="Paired" evidence="2">
    <location>
        <begin position="1"/>
        <end position="113"/>
    </location>
</feature>
<dbReference type="Pfam" id="PF00292">
    <property type="entry name" value="PAX"/>
    <property type="match status" value="1"/>
</dbReference>
<dbReference type="InterPro" id="IPR009057">
    <property type="entry name" value="Homeodomain-like_sf"/>
</dbReference>
<dbReference type="EMBL" id="CP084930">
    <property type="protein sequence ID" value="USI71561.1"/>
    <property type="molecule type" value="Genomic_DNA"/>
</dbReference>
<dbReference type="InterPro" id="IPR036388">
    <property type="entry name" value="WH-like_DNA-bd_sf"/>
</dbReference>
<dbReference type="InterPro" id="IPR038717">
    <property type="entry name" value="Tc1-like_DDE_dom"/>
</dbReference>
<dbReference type="Proteomes" id="UP001056937">
    <property type="component" value="Chromosome 1"/>
</dbReference>
<dbReference type="Gene3D" id="3.30.420.10">
    <property type="entry name" value="Ribonuclease H-like superfamily/Ribonuclease H"/>
    <property type="match status" value="1"/>
</dbReference>
<reference evidence="3" key="1">
    <citation type="journal article" date="2022" name="Toxins">
        <title>Genomic Analysis of Sphingopyxis sp. USTB-05 for Biodegrading Cyanobacterial Hepatotoxins.</title>
        <authorList>
            <person name="Liu C."/>
            <person name="Xu Q."/>
            <person name="Zhao Z."/>
            <person name="Zhang H."/>
            <person name="Liu X."/>
            <person name="Yin C."/>
            <person name="Liu Y."/>
            <person name="Yan H."/>
        </authorList>
    </citation>
    <scope>NUCLEOTIDE SEQUENCE</scope>
    <source>
        <strain evidence="3">NBD5</strain>
    </source>
</reference>
<evidence type="ECO:0000256" key="1">
    <source>
        <dbReference type="ARBA" id="ARBA00022724"/>
    </source>
</evidence>
<accession>A0ABY4X3W7</accession>
<dbReference type="Gene3D" id="1.10.10.10">
    <property type="entry name" value="Winged helix-like DNA-binding domain superfamily/Winged helix DNA-binding domain"/>
    <property type="match status" value="1"/>
</dbReference>
<organism evidence="3 4">
    <name type="scientific">Sphingomonas morindae</name>
    <dbReference type="NCBI Taxonomy" id="1541170"/>
    <lineage>
        <taxon>Bacteria</taxon>
        <taxon>Pseudomonadati</taxon>
        <taxon>Pseudomonadota</taxon>
        <taxon>Alphaproteobacteria</taxon>
        <taxon>Sphingomonadales</taxon>
        <taxon>Sphingomonadaceae</taxon>
        <taxon>Sphingomonas</taxon>
    </lineage>
</organism>
<protein>
    <submittedName>
        <fullName evidence="3">IS630 family transposase</fullName>
    </submittedName>
</protein>
<proteinExistence type="predicted"/>
<dbReference type="PANTHER" id="PTHR46564:SF1">
    <property type="entry name" value="TRANSPOSASE"/>
    <property type="match status" value="1"/>
</dbReference>
<sequence length="314" mass="34633">MAAPLSQDLRRRLVQAVEAGSSAREAARRFAVSESAAIKLVRRVRETGSTAPARIGGYRKPLLTGHEDLLRELVAAKGTITLAEIKAGLAERGIEAGCLTTIWSTLRRLGLSHKKTLRAAEQDRADVAEHRRMWRVWQRFMDPERFVFLDETGASTNMVRRYGWAPRSRRLVTAAPHGHWRTTTFVAGLRSTGLVAPLVLDGPMNGSAFLAYVEQFLAPTLRRGDVVVMDNLGAHKVAGVAEAIRAVGASVLYLPPYSPDLNPIEQAFSKLKTLLRAAAARTKEGLWTTIGQLLERFGPDECRNYLANSGYEFT</sequence>
<dbReference type="PANTHER" id="PTHR46564">
    <property type="entry name" value="TRANSPOSASE"/>
    <property type="match status" value="1"/>
</dbReference>
<dbReference type="InterPro" id="IPR001523">
    <property type="entry name" value="Paired_dom"/>
</dbReference>
<dbReference type="Pfam" id="PF13358">
    <property type="entry name" value="DDE_3"/>
    <property type="match status" value="1"/>
</dbReference>
<evidence type="ECO:0000313" key="3">
    <source>
        <dbReference type="EMBL" id="USI71561.1"/>
    </source>
</evidence>
<dbReference type="NCBIfam" id="NF033545">
    <property type="entry name" value="transpos_IS630"/>
    <property type="match status" value="1"/>
</dbReference>
<dbReference type="PROSITE" id="PS51057">
    <property type="entry name" value="PAIRED_2"/>
    <property type="match status" value="1"/>
</dbReference>
<keyword evidence="1" id="KW-0563">Paired box</keyword>
<dbReference type="InterPro" id="IPR036397">
    <property type="entry name" value="RNaseH_sf"/>
</dbReference>
<gene>
    <name evidence="3" type="ORF">LHA26_09435</name>
</gene>
<name>A0ABY4X3W7_9SPHN</name>
<keyword evidence="4" id="KW-1185">Reference proteome</keyword>